<keyword evidence="3" id="KW-1185">Reference proteome</keyword>
<evidence type="ECO:0000313" key="3">
    <source>
        <dbReference type="Proteomes" id="UP001438707"/>
    </source>
</evidence>
<accession>A0AAW1RPP5</accession>
<gene>
    <name evidence="2" type="ORF">WJX74_007508</name>
</gene>
<name>A0AAW1RPP5_9CHLO</name>
<dbReference type="InterPro" id="IPR036065">
    <property type="entry name" value="BolA-like_sf"/>
</dbReference>
<evidence type="ECO:0000313" key="2">
    <source>
        <dbReference type="EMBL" id="KAK9835769.1"/>
    </source>
</evidence>
<dbReference type="GO" id="GO:0006879">
    <property type="term" value="P:intracellular iron ion homeostasis"/>
    <property type="evidence" value="ECO:0007669"/>
    <property type="project" value="InterPro"/>
</dbReference>
<sequence length="111" mass="12169">MPLVAFEPIAGHRKFLDIKNISAAAEMPTAANVEQALRTALQARDVTVIDSSSGCGTSFTVAVISDQFEGKKSLQRHRMVNDALKPYMDEIHALSIKHCWTQEQQAAATNK</sequence>
<comment type="caution">
    <text evidence="2">The sequence shown here is derived from an EMBL/GenBank/DDBJ whole genome shotgun (WGS) entry which is preliminary data.</text>
</comment>
<evidence type="ECO:0008006" key="4">
    <source>
        <dbReference type="Google" id="ProtNLM"/>
    </source>
</evidence>
<organism evidence="2 3">
    <name type="scientific">Apatococcus lobatus</name>
    <dbReference type="NCBI Taxonomy" id="904363"/>
    <lineage>
        <taxon>Eukaryota</taxon>
        <taxon>Viridiplantae</taxon>
        <taxon>Chlorophyta</taxon>
        <taxon>core chlorophytes</taxon>
        <taxon>Trebouxiophyceae</taxon>
        <taxon>Chlorellales</taxon>
        <taxon>Chlorellaceae</taxon>
        <taxon>Apatococcus</taxon>
    </lineage>
</organism>
<dbReference type="EMBL" id="JALJOS010000008">
    <property type="protein sequence ID" value="KAK9835769.1"/>
    <property type="molecule type" value="Genomic_DNA"/>
</dbReference>
<dbReference type="GO" id="GO:0005829">
    <property type="term" value="C:cytosol"/>
    <property type="evidence" value="ECO:0007669"/>
    <property type="project" value="TreeGrafter"/>
</dbReference>
<proteinExistence type="inferred from homology"/>
<dbReference type="PANTHER" id="PTHR12735">
    <property type="entry name" value="BOLA-LIKE PROTEIN-RELATED"/>
    <property type="match status" value="1"/>
</dbReference>
<dbReference type="PANTHER" id="PTHR12735:SF27">
    <property type="entry name" value="BOLA-LIKE PROTEIN 2"/>
    <property type="match status" value="1"/>
</dbReference>
<dbReference type="Pfam" id="PF01722">
    <property type="entry name" value="BolA"/>
    <property type="match status" value="1"/>
</dbReference>
<dbReference type="InterPro" id="IPR045115">
    <property type="entry name" value="BOL2"/>
</dbReference>
<protein>
    <recommendedName>
        <fullName evidence="4">BolA-like protein</fullName>
    </recommendedName>
</protein>
<dbReference type="GO" id="GO:0051537">
    <property type="term" value="F:2 iron, 2 sulfur cluster binding"/>
    <property type="evidence" value="ECO:0007669"/>
    <property type="project" value="InterPro"/>
</dbReference>
<dbReference type="AlphaFoldDB" id="A0AAW1RPP5"/>
<dbReference type="Gene3D" id="3.10.20.90">
    <property type="entry name" value="Phosphatidylinositol 3-kinase Catalytic Subunit, Chain A, domain 1"/>
    <property type="match status" value="1"/>
</dbReference>
<dbReference type="SUPFAM" id="SSF82657">
    <property type="entry name" value="BolA-like"/>
    <property type="match status" value="1"/>
</dbReference>
<evidence type="ECO:0000256" key="1">
    <source>
        <dbReference type="RuleBase" id="RU003860"/>
    </source>
</evidence>
<dbReference type="GO" id="GO:0051604">
    <property type="term" value="P:protein maturation"/>
    <property type="evidence" value="ECO:0007669"/>
    <property type="project" value="InterPro"/>
</dbReference>
<dbReference type="Proteomes" id="UP001438707">
    <property type="component" value="Unassembled WGS sequence"/>
</dbReference>
<reference evidence="2 3" key="1">
    <citation type="journal article" date="2024" name="Nat. Commun.">
        <title>Phylogenomics reveals the evolutionary origins of lichenization in chlorophyte algae.</title>
        <authorList>
            <person name="Puginier C."/>
            <person name="Libourel C."/>
            <person name="Otte J."/>
            <person name="Skaloud P."/>
            <person name="Haon M."/>
            <person name="Grisel S."/>
            <person name="Petersen M."/>
            <person name="Berrin J.G."/>
            <person name="Delaux P.M."/>
            <person name="Dal Grande F."/>
            <person name="Keller J."/>
        </authorList>
    </citation>
    <scope>NUCLEOTIDE SEQUENCE [LARGE SCALE GENOMIC DNA]</scope>
    <source>
        <strain evidence="2 3">SAG 2145</strain>
    </source>
</reference>
<comment type="similarity">
    <text evidence="1">Belongs to the BolA/IbaG family.</text>
</comment>
<dbReference type="GO" id="GO:0005634">
    <property type="term" value="C:nucleus"/>
    <property type="evidence" value="ECO:0007669"/>
    <property type="project" value="TreeGrafter"/>
</dbReference>
<dbReference type="InterPro" id="IPR002634">
    <property type="entry name" value="BolA"/>
</dbReference>